<proteinExistence type="predicted"/>
<keyword evidence="3" id="KW-1185">Reference proteome</keyword>
<reference evidence="2 3" key="1">
    <citation type="journal article" date="2015" name="Genome Announc.">
        <title>The 474-Kilobase-Pair Complete Genome Sequence of CeV-01B, a Virus Infecting Haptolina (Chrysochromulina) ericina (Prymnesiophyceae).</title>
        <authorList>
            <person name="Gallot-Lavallee L."/>
            <person name="Pagarete A."/>
            <person name="Legendre M."/>
            <person name="Santini S."/>
            <person name="Sandaa R.A."/>
            <person name="Himmelbauer H."/>
            <person name="Ogata H."/>
            <person name="Bratbak G."/>
            <person name="Claverie J.M."/>
        </authorList>
    </citation>
    <scope>NUCLEOTIDE SEQUENCE [LARGE SCALE GENOMIC DNA]</scope>
    <source>
        <strain evidence="2">CeV-01B</strain>
    </source>
</reference>
<keyword evidence="1" id="KW-0472">Membrane</keyword>
<dbReference type="Proteomes" id="UP000203826">
    <property type="component" value="Segment"/>
</dbReference>
<evidence type="ECO:0000313" key="2">
    <source>
        <dbReference type="EMBL" id="ALH23186.1"/>
    </source>
</evidence>
<name>A0A0N9QQS7_9VIRU</name>
<keyword evidence="1" id="KW-1133">Transmembrane helix</keyword>
<dbReference type="EMBL" id="KT820662">
    <property type="protein sequence ID" value="ALH23186.1"/>
    <property type="molecule type" value="Genomic_DNA"/>
</dbReference>
<keyword evidence="1" id="KW-0812">Transmembrane</keyword>
<organism evidence="2 3">
    <name type="scientific">Chrysochromulina ericina virus CeV-01B</name>
    <dbReference type="NCBI Taxonomy" id="3070830"/>
    <lineage>
        <taxon>Viruses</taxon>
        <taxon>Varidnaviria</taxon>
        <taxon>Bamfordvirae</taxon>
        <taxon>Nucleocytoviricota</taxon>
        <taxon>Megaviricetes</taxon>
        <taxon>Imitervirales</taxon>
        <taxon>Mesomimiviridae</taxon>
        <taxon>Tethysvirus</taxon>
        <taxon>Tethysvirus raunefjordenense</taxon>
    </lineage>
</organism>
<protein>
    <submittedName>
        <fullName evidence="2">Uncharacterized protein</fullName>
    </submittedName>
</protein>
<gene>
    <name evidence="2" type="ORF">ceV_280</name>
</gene>
<sequence length="140" mass="16033">MDFLVKNSIYIILLSILIIGSLSIFSIFNDKFKDVPPFYHNNKNDKRIVQIDTFENANDSLEKTFCNKHQSQPHILRKHCKNLGKRGCHIPDCCILVNNENCVPGGIHGPTYLTDNGKPISIKFWKHNNQCFDGSEKCPK</sequence>
<evidence type="ECO:0000256" key="1">
    <source>
        <dbReference type="SAM" id="Phobius"/>
    </source>
</evidence>
<feature type="transmembrane region" description="Helical" evidence="1">
    <location>
        <begin position="9"/>
        <end position="28"/>
    </location>
</feature>
<dbReference type="KEGG" id="vg:26049147"/>
<evidence type="ECO:0000313" key="3">
    <source>
        <dbReference type="Proteomes" id="UP000203826"/>
    </source>
</evidence>
<accession>A0A0N9QQS7</accession>